<dbReference type="AlphaFoldDB" id="A0AAF3J6Z5"/>
<evidence type="ECO:0000313" key="2">
    <source>
        <dbReference type="WBParaSite" id="MBELARI_LOCUS20111"/>
    </source>
</evidence>
<name>A0AAF3J6Z5_9BILA</name>
<accession>A0AAF3J6Z5</accession>
<sequence>MSTEYPNGIRQPSRFPGAVLTLDFPKNCSQMFCGWKPRENMKIGQEIDFSFLGNYEPKDRFYIRNSTGTMSLLPEFGPFKRFKMMINEPFIIYFVGSDQPKNDRHLSLQFAYEANI</sequence>
<dbReference type="Proteomes" id="UP000887575">
    <property type="component" value="Unassembled WGS sequence"/>
</dbReference>
<proteinExistence type="predicted"/>
<reference evidence="2" key="1">
    <citation type="submission" date="2024-02" db="UniProtKB">
        <authorList>
            <consortium name="WormBaseParasite"/>
        </authorList>
    </citation>
    <scope>IDENTIFICATION</scope>
</reference>
<dbReference type="WBParaSite" id="MBELARI_LOCUS20111">
    <property type="protein sequence ID" value="MBELARI_LOCUS20111"/>
    <property type="gene ID" value="MBELARI_LOCUS20111"/>
</dbReference>
<evidence type="ECO:0000313" key="1">
    <source>
        <dbReference type="Proteomes" id="UP000887575"/>
    </source>
</evidence>
<keyword evidence="1" id="KW-1185">Reference proteome</keyword>
<protein>
    <submittedName>
        <fullName evidence="2">CUB domain-containing protein</fullName>
    </submittedName>
</protein>
<organism evidence="1 2">
    <name type="scientific">Mesorhabditis belari</name>
    <dbReference type="NCBI Taxonomy" id="2138241"/>
    <lineage>
        <taxon>Eukaryota</taxon>
        <taxon>Metazoa</taxon>
        <taxon>Ecdysozoa</taxon>
        <taxon>Nematoda</taxon>
        <taxon>Chromadorea</taxon>
        <taxon>Rhabditida</taxon>
        <taxon>Rhabditina</taxon>
        <taxon>Rhabditomorpha</taxon>
        <taxon>Rhabditoidea</taxon>
        <taxon>Rhabditidae</taxon>
        <taxon>Mesorhabditinae</taxon>
        <taxon>Mesorhabditis</taxon>
    </lineage>
</organism>